<proteinExistence type="predicted"/>
<dbReference type="OMA" id="NSANCFR"/>
<dbReference type="Pfam" id="PF07801">
    <property type="entry name" value="DUF1647"/>
    <property type="match status" value="1"/>
</dbReference>
<organism evidence="1 2">
    <name type="scientific">Strongylocentrotus purpuratus</name>
    <name type="common">Purple sea urchin</name>
    <dbReference type="NCBI Taxonomy" id="7668"/>
    <lineage>
        <taxon>Eukaryota</taxon>
        <taxon>Metazoa</taxon>
        <taxon>Echinodermata</taxon>
        <taxon>Eleutherozoa</taxon>
        <taxon>Echinozoa</taxon>
        <taxon>Echinoidea</taxon>
        <taxon>Euechinoidea</taxon>
        <taxon>Echinacea</taxon>
        <taxon>Camarodonta</taxon>
        <taxon>Echinidea</taxon>
        <taxon>Strongylocentrotidae</taxon>
        <taxon>Strongylocentrotus</taxon>
    </lineage>
</organism>
<evidence type="ECO:0000313" key="2">
    <source>
        <dbReference type="Proteomes" id="UP000007110"/>
    </source>
</evidence>
<dbReference type="AlphaFoldDB" id="A0A7M7HNQ5"/>
<accession>A0A7M7HNQ5</accession>
<dbReference type="PANTHER" id="PTHR31389:SF4">
    <property type="entry name" value="LD39211P"/>
    <property type="match status" value="1"/>
</dbReference>
<name>A0A7M7HNQ5_STRPU</name>
<keyword evidence="2" id="KW-1185">Reference proteome</keyword>
<dbReference type="EnsemblMetazoa" id="XM_011683155">
    <property type="protein sequence ID" value="XP_011681457"/>
    <property type="gene ID" value="LOC105446392"/>
</dbReference>
<dbReference type="InParanoid" id="A0A7M7HNQ5"/>
<dbReference type="Proteomes" id="UP000007110">
    <property type="component" value="Unassembled WGS sequence"/>
</dbReference>
<dbReference type="GeneID" id="105446392"/>
<sequence length="353" mass="41215">MSSKSFLSYSFRLGCAWFVTVASISLSISYLNSIPRYESKPQDRKLVEKAEKFEVYNRRECAPCSTAESDTRHHYPHLGEFQNAQIDIERWIPPVDELYDRLRIITAISQNHYGEVMPWIATIQEFMPEKTIILYNMGLNTTSLQNVKNLCNVQVREFPFSSYPKHVKNLHTYAWKPIIIDITLREFGAIFWGDSSIRLKASLRNLIPISLKHHGYMTHFHGFDPKIKEEIQHQYYFTHPQLYANLGVNRTEYFQSENLAPHAAANRQLYLNSSYVHETIVQPMLQCALRYRCISPRGAKLPKHRFDASVLAILIYKNLKGEWTRTNNDNRAFDEVVYLRKNTVGNEKVQTCL</sequence>
<dbReference type="PANTHER" id="PTHR31389">
    <property type="entry name" value="LD39211P"/>
    <property type="match status" value="1"/>
</dbReference>
<dbReference type="OrthoDB" id="10053392at2759"/>
<dbReference type="KEGG" id="spu:105446392"/>
<dbReference type="RefSeq" id="XP_011681457.2">
    <property type="nucleotide sequence ID" value="XM_011683155.2"/>
</dbReference>
<reference evidence="2" key="1">
    <citation type="submission" date="2015-02" db="EMBL/GenBank/DDBJ databases">
        <title>Genome sequencing for Strongylocentrotus purpuratus.</title>
        <authorList>
            <person name="Murali S."/>
            <person name="Liu Y."/>
            <person name="Vee V."/>
            <person name="English A."/>
            <person name="Wang M."/>
            <person name="Skinner E."/>
            <person name="Han Y."/>
            <person name="Muzny D.M."/>
            <person name="Worley K.C."/>
            <person name="Gibbs R.A."/>
        </authorList>
    </citation>
    <scope>NUCLEOTIDE SEQUENCE</scope>
</reference>
<evidence type="ECO:0000313" key="1">
    <source>
        <dbReference type="EnsemblMetazoa" id="XP_011681457"/>
    </source>
</evidence>
<dbReference type="InterPro" id="IPR012444">
    <property type="entry name" value="DUF1647"/>
</dbReference>
<reference evidence="1" key="2">
    <citation type="submission" date="2021-01" db="UniProtKB">
        <authorList>
            <consortium name="EnsemblMetazoa"/>
        </authorList>
    </citation>
    <scope>IDENTIFICATION</scope>
</reference>
<protein>
    <submittedName>
        <fullName evidence="1">Uncharacterized protein</fullName>
    </submittedName>
</protein>